<name>A0ACC0UVC4_9HYPO</name>
<accession>A0ACC0UVC4</accession>
<sequence>MRLSILLGLLPMVLAAPAKRAEPAPLLTPRGEASSLIADKYIVKFKDASALSALENAMSILSEDDVDHVFKNSFRGFSGRLDEETLNALRDHPDVDFIEQDAIVTLEAYTTQPGAPWGLGRISHRSRGSTSYVYDDSAGAGTCAYVLDTGIDASHPEFGGRAQMVANYAGGANTDGNGHGTHCAGTIGSNSYGIAKRTQLYGVKVLDDGGSGSYSGIIAGIDFVASDARGRNCPNGVYANMSLGGGYSAALNQAAASMVNNNVFLAVAAGNDNADAANYSPASTAEACTVGATDSSDRRSSFSNYGSVVDVFAPGSAILSTWPGGGTNSISGTSMASPHIAGLAAYLGGLSGFPGGVAMCNRIRDLATTNAISGVPSGTPNLLAFNGNPSG</sequence>
<evidence type="ECO:0000313" key="2">
    <source>
        <dbReference type="Proteomes" id="UP001163324"/>
    </source>
</evidence>
<evidence type="ECO:0000313" key="1">
    <source>
        <dbReference type="EMBL" id="KAI9897939.1"/>
    </source>
</evidence>
<organism evidence="1 2">
    <name type="scientific">Trichothecium roseum</name>
    <dbReference type="NCBI Taxonomy" id="47278"/>
    <lineage>
        <taxon>Eukaryota</taxon>
        <taxon>Fungi</taxon>
        <taxon>Dikarya</taxon>
        <taxon>Ascomycota</taxon>
        <taxon>Pezizomycotina</taxon>
        <taxon>Sordariomycetes</taxon>
        <taxon>Hypocreomycetidae</taxon>
        <taxon>Hypocreales</taxon>
        <taxon>Hypocreales incertae sedis</taxon>
        <taxon>Trichothecium</taxon>
    </lineage>
</organism>
<reference evidence="1" key="1">
    <citation type="submission" date="2022-10" db="EMBL/GenBank/DDBJ databases">
        <title>Complete Genome of Trichothecium roseum strain YXFP-22015, a Plant Pathogen Isolated from Citrus.</title>
        <authorList>
            <person name="Wang Y."/>
            <person name="Zhu L."/>
        </authorList>
    </citation>
    <scope>NUCLEOTIDE SEQUENCE</scope>
    <source>
        <strain evidence="1">YXFP-22015</strain>
    </source>
</reference>
<keyword evidence="2" id="KW-1185">Reference proteome</keyword>
<gene>
    <name evidence="1" type="ORF">N3K66_006299</name>
</gene>
<dbReference type="EMBL" id="CM047945">
    <property type="protein sequence ID" value="KAI9897939.1"/>
    <property type="molecule type" value="Genomic_DNA"/>
</dbReference>
<proteinExistence type="predicted"/>
<dbReference type="Proteomes" id="UP001163324">
    <property type="component" value="Chromosome 6"/>
</dbReference>
<protein>
    <submittedName>
        <fullName evidence="1">Uncharacterized protein</fullName>
    </submittedName>
</protein>
<comment type="caution">
    <text evidence="1">The sequence shown here is derived from an EMBL/GenBank/DDBJ whole genome shotgun (WGS) entry which is preliminary data.</text>
</comment>